<dbReference type="Proteomes" id="UP000308886">
    <property type="component" value="Unassembled WGS sequence"/>
</dbReference>
<evidence type="ECO:0000313" key="2">
    <source>
        <dbReference type="Proteomes" id="UP000308886"/>
    </source>
</evidence>
<dbReference type="EMBL" id="SRZC01000005">
    <property type="protein sequence ID" value="TGX83106.1"/>
    <property type="molecule type" value="Genomic_DNA"/>
</dbReference>
<protein>
    <submittedName>
        <fullName evidence="1">Uncharacterized protein</fullName>
    </submittedName>
</protein>
<name>A0AC61QRK9_9BACT</name>
<sequence length="401" mass="43300">MKRFLLFVGVAVAAMTASAQTKTVSMEKLATRSVQNASMVAEGMNLNSAVAAAPAVDALAGNYTQANNNYGEMIECAPVTISIDGANVKMELGKGMTATGTYDSATGVINVGVQECGSVTDSRGTFELKMCGLSELDLENGQLSITDDLSFTVDDQGNIMCDQVGYFVQISKFTPAVGSSNKPSDFEGRTWTWFADVRFMPVNGVQAGVEKGRSTNNVWTKFTHPISIEDLEYSVNVYGYLGMGCLAIDVNEDGTVSVPMGQPMMEIGLQTPEEIETYGAYLCVYGVDLEGDKMVSNNEKETTAGTISGNTITITEYTRLNSLWDAEGQGYALNYYADDMTITLNEGNYLLGGNGTGIDNVSTTLEERVKNSKTYNLMGQQVNRMESKGLLIRDGKKYIKK</sequence>
<proteinExistence type="predicted"/>
<reference evidence="1" key="1">
    <citation type="submission" date="2019-04" db="EMBL/GenBank/DDBJ databases">
        <title>Microbes associate with the intestines of laboratory mice.</title>
        <authorList>
            <person name="Navarre W."/>
            <person name="Wong E."/>
            <person name="Huang K."/>
            <person name="Tropini C."/>
            <person name="Ng K."/>
            <person name="Yu B."/>
        </authorList>
    </citation>
    <scope>NUCLEOTIDE SEQUENCE</scope>
    <source>
        <strain evidence="1">NM73_A23</strain>
    </source>
</reference>
<accession>A0AC61QRK9</accession>
<keyword evidence="2" id="KW-1185">Reference proteome</keyword>
<comment type="caution">
    <text evidence="1">The sequence shown here is derived from an EMBL/GenBank/DDBJ whole genome shotgun (WGS) entry which is preliminary data.</text>
</comment>
<organism evidence="1 2">
    <name type="scientific">Palleniella muris</name>
    <dbReference type="NCBI Taxonomy" id="3038145"/>
    <lineage>
        <taxon>Bacteria</taxon>
        <taxon>Pseudomonadati</taxon>
        <taxon>Bacteroidota</taxon>
        <taxon>Bacteroidia</taxon>
        <taxon>Bacteroidales</taxon>
        <taxon>Prevotellaceae</taxon>
        <taxon>Palleniella</taxon>
    </lineage>
</organism>
<evidence type="ECO:0000313" key="1">
    <source>
        <dbReference type="EMBL" id="TGX83106.1"/>
    </source>
</evidence>
<gene>
    <name evidence="1" type="ORF">E5358_03955</name>
</gene>